<organism evidence="2 4">
    <name type="scientific">Rotaria sordida</name>
    <dbReference type="NCBI Taxonomy" id="392033"/>
    <lineage>
        <taxon>Eukaryota</taxon>
        <taxon>Metazoa</taxon>
        <taxon>Spiralia</taxon>
        <taxon>Gnathifera</taxon>
        <taxon>Rotifera</taxon>
        <taxon>Eurotatoria</taxon>
        <taxon>Bdelloidea</taxon>
        <taxon>Philodinida</taxon>
        <taxon>Philodinidae</taxon>
        <taxon>Rotaria</taxon>
    </lineage>
</organism>
<feature type="transmembrane region" description="Helical" evidence="1">
    <location>
        <begin position="120"/>
        <end position="147"/>
    </location>
</feature>
<comment type="caution">
    <text evidence="2">The sequence shown here is derived from an EMBL/GenBank/DDBJ whole genome shotgun (WGS) entry which is preliminary data.</text>
</comment>
<keyword evidence="1" id="KW-1133">Transmembrane helix</keyword>
<evidence type="ECO:0000313" key="3">
    <source>
        <dbReference type="EMBL" id="CAF1536981.1"/>
    </source>
</evidence>
<feature type="transmembrane region" description="Helical" evidence="1">
    <location>
        <begin position="48"/>
        <end position="70"/>
    </location>
</feature>
<reference evidence="2" key="1">
    <citation type="submission" date="2021-02" db="EMBL/GenBank/DDBJ databases">
        <authorList>
            <person name="Nowell W R."/>
        </authorList>
    </citation>
    <scope>NUCLEOTIDE SEQUENCE</scope>
</reference>
<feature type="transmembrane region" description="Helical" evidence="1">
    <location>
        <begin position="90"/>
        <end position="113"/>
    </location>
</feature>
<gene>
    <name evidence="3" type="ORF">JXQ802_LOCUS42667</name>
    <name evidence="2" type="ORF">PYM288_LOCUS27650</name>
</gene>
<dbReference type="Proteomes" id="UP000663870">
    <property type="component" value="Unassembled WGS sequence"/>
</dbReference>
<keyword evidence="5" id="KW-1185">Reference proteome</keyword>
<evidence type="ECO:0000313" key="2">
    <source>
        <dbReference type="EMBL" id="CAF1256501.1"/>
    </source>
</evidence>
<accession>A0A815AFU9</accession>
<protein>
    <recommendedName>
        <fullName evidence="6">Transmembrane protein</fullName>
    </recommendedName>
</protein>
<feature type="transmembrane region" description="Helical" evidence="1">
    <location>
        <begin position="159"/>
        <end position="184"/>
    </location>
</feature>
<keyword evidence="1" id="KW-0472">Membrane</keyword>
<evidence type="ECO:0000313" key="4">
    <source>
        <dbReference type="Proteomes" id="UP000663854"/>
    </source>
</evidence>
<evidence type="ECO:0000313" key="5">
    <source>
        <dbReference type="Proteomes" id="UP000663870"/>
    </source>
</evidence>
<dbReference type="EMBL" id="CAJNOL010002915">
    <property type="protein sequence ID" value="CAF1536981.1"/>
    <property type="molecule type" value="Genomic_DNA"/>
</dbReference>
<dbReference type="EMBL" id="CAJNOH010001858">
    <property type="protein sequence ID" value="CAF1256501.1"/>
    <property type="molecule type" value="Genomic_DNA"/>
</dbReference>
<proteinExistence type="predicted"/>
<sequence>MQSQSAKGYVNVVESFTNNDNNAISQSTQLTSNQNSAGVIKALRRTRVILLTLISIEIACTLFYFIWNLVALISYSHYDGKDYNKTSMDTLIGTVVASFIALIYEIIFLCVVIKYIRTGILICACIGILQLVYLICLIVLLIIAIVITASAAHNVAGGIVLAIIIIVIIGIANILSILRIIYAFKAARLIKEKQAHFIV</sequence>
<dbReference type="Proteomes" id="UP000663854">
    <property type="component" value="Unassembled WGS sequence"/>
</dbReference>
<evidence type="ECO:0008006" key="6">
    <source>
        <dbReference type="Google" id="ProtNLM"/>
    </source>
</evidence>
<evidence type="ECO:0000256" key="1">
    <source>
        <dbReference type="SAM" id="Phobius"/>
    </source>
</evidence>
<name>A0A815AFU9_9BILA</name>
<keyword evidence="1" id="KW-0812">Transmembrane</keyword>
<dbReference type="AlphaFoldDB" id="A0A815AFU9"/>